<keyword evidence="1 2" id="KW-0597">Phosphoprotein</keyword>
<comment type="caution">
    <text evidence="4">The sequence shown here is derived from an EMBL/GenBank/DDBJ whole genome shotgun (WGS) entry which is preliminary data.</text>
</comment>
<sequence>MCHVLIIEDEPLVAMNIEMMLSEIGATSFSFAMTEDEAVIAAHEHPPHLITSDVRLMDGHGPAAVRRIHEELGPMPVIFITASPHDCDPDDPSTTVLVKPVSSEAVTAAFHRLVPVP</sequence>
<evidence type="ECO:0000256" key="2">
    <source>
        <dbReference type="PROSITE-ProRule" id="PRU00169"/>
    </source>
</evidence>
<dbReference type="Pfam" id="PF00072">
    <property type="entry name" value="Response_reg"/>
    <property type="match status" value="1"/>
</dbReference>
<dbReference type="PROSITE" id="PS50110">
    <property type="entry name" value="RESPONSE_REGULATORY"/>
    <property type="match status" value="1"/>
</dbReference>
<name>A0ABP7E2R3_9SPHN</name>
<evidence type="ECO:0000313" key="5">
    <source>
        <dbReference type="Proteomes" id="UP001500523"/>
    </source>
</evidence>
<dbReference type="RefSeq" id="WP_344693384.1">
    <property type="nucleotide sequence ID" value="NZ_BAABBF010000004.1"/>
</dbReference>
<dbReference type="SUPFAM" id="SSF52172">
    <property type="entry name" value="CheY-like"/>
    <property type="match status" value="1"/>
</dbReference>
<feature type="modified residue" description="4-aspartylphosphate" evidence="2">
    <location>
        <position position="53"/>
    </location>
</feature>
<dbReference type="SMART" id="SM00448">
    <property type="entry name" value="REC"/>
    <property type="match status" value="1"/>
</dbReference>
<dbReference type="EMBL" id="BAABBF010000004">
    <property type="protein sequence ID" value="GAA3712310.1"/>
    <property type="molecule type" value="Genomic_DNA"/>
</dbReference>
<gene>
    <name evidence="4" type="ORF">GCM10022268_21480</name>
</gene>
<organism evidence="4 5">
    <name type="scientific">Sphingomonas cynarae</name>
    <dbReference type="NCBI Taxonomy" id="930197"/>
    <lineage>
        <taxon>Bacteria</taxon>
        <taxon>Pseudomonadati</taxon>
        <taxon>Pseudomonadota</taxon>
        <taxon>Alphaproteobacteria</taxon>
        <taxon>Sphingomonadales</taxon>
        <taxon>Sphingomonadaceae</taxon>
        <taxon>Sphingomonas</taxon>
    </lineage>
</organism>
<dbReference type="InterPro" id="IPR001789">
    <property type="entry name" value="Sig_transdc_resp-reg_receiver"/>
</dbReference>
<keyword evidence="5" id="KW-1185">Reference proteome</keyword>
<protein>
    <submittedName>
        <fullName evidence="4">Response regulator</fullName>
    </submittedName>
</protein>
<evidence type="ECO:0000313" key="4">
    <source>
        <dbReference type="EMBL" id="GAA3712310.1"/>
    </source>
</evidence>
<proteinExistence type="predicted"/>
<evidence type="ECO:0000256" key="1">
    <source>
        <dbReference type="ARBA" id="ARBA00022553"/>
    </source>
</evidence>
<evidence type="ECO:0000259" key="3">
    <source>
        <dbReference type="PROSITE" id="PS50110"/>
    </source>
</evidence>
<dbReference type="InterPro" id="IPR050595">
    <property type="entry name" value="Bact_response_regulator"/>
</dbReference>
<feature type="domain" description="Response regulatory" evidence="3">
    <location>
        <begin position="3"/>
        <end position="114"/>
    </location>
</feature>
<accession>A0ABP7E2R3</accession>
<dbReference type="PANTHER" id="PTHR44591:SF3">
    <property type="entry name" value="RESPONSE REGULATORY DOMAIN-CONTAINING PROTEIN"/>
    <property type="match status" value="1"/>
</dbReference>
<dbReference type="PANTHER" id="PTHR44591">
    <property type="entry name" value="STRESS RESPONSE REGULATOR PROTEIN 1"/>
    <property type="match status" value="1"/>
</dbReference>
<reference evidence="5" key="1">
    <citation type="journal article" date="2019" name="Int. J. Syst. Evol. Microbiol.">
        <title>The Global Catalogue of Microorganisms (GCM) 10K type strain sequencing project: providing services to taxonomists for standard genome sequencing and annotation.</title>
        <authorList>
            <consortium name="The Broad Institute Genomics Platform"/>
            <consortium name="The Broad Institute Genome Sequencing Center for Infectious Disease"/>
            <person name="Wu L."/>
            <person name="Ma J."/>
        </authorList>
    </citation>
    <scope>NUCLEOTIDE SEQUENCE [LARGE SCALE GENOMIC DNA]</scope>
    <source>
        <strain evidence="5">JCM 17498</strain>
    </source>
</reference>
<dbReference type="InterPro" id="IPR011006">
    <property type="entry name" value="CheY-like_superfamily"/>
</dbReference>
<dbReference type="Proteomes" id="UP001500523">
    <property type="component" value="Unassembled WGS sequence"/>
</dbReference>
<dbReference type="Gene3D" id="3.40.50.2300">
    <property type="match status" value="1"/>
</dbReference>